<dbReference type="VEuPathDB" id="TriTrypDB:LdBPK_321850.1"/>
<evidence type="ECO:0000256" key="1">
    <source>
        <dbReference type="SAM" id="MobiDB-lite"/>
    </source>
</evidence>
<dbReference type="InterPro" id="IPR036610">
    <property type="entry name" value="PEBP-like_sf"/>
</dbReference>
<dbReference type="AlphaFoldDB" id="A0A6J8FII7"/>
<feature type="compositionally biased region" description="Basic and acidic residues" evidence="1">
    <location>
        <begin position="37"/>
        <end position="56"/>
    </location>
</feature>
<dbReference type="EMBL" id="LR812652">
    <property type="protein sequence ID" value="CAC5432940.1"/>
    <property type="molecule type" value="Genomic_DNA"/>
</dbReference>
<reference evidence="2" key="1">
    <citation type="submission" date="2020-06" db="EMBL/GenBank/DDBJ databases">
        <authorList>
            <person name="Camacho E."/>
            <person name="Gonzalez-de la Fuente S."/>
            <person name="Rastrojo A."/>
            <person name="Peiro-Pastor R."/>
            <person name="Solana JC."/>
            <person name="Tabera L."/>
            <person name="Gamarro F."/>
            <person name="Carrasco-Ramiro F."/>
            <person name="Requena JM."/>
            <person name="Aguado B."/>
        </authorList>
    </citation>
    <scope>NUCLEOTIDE SEQUENCE</scope>
</reference>
<dbReference type="InterPro" id="IPR035810">
    <property type="entry name" value="PEBP_euk"/>
</dbReference>
<organism evidence="2 3">
    <name type="scientific">Leishmania donovani</name>
    <dbReference type="NCBI Taxonomy" id="5661"/>
    <lineage>
        <taxon>Eukaryota</taxon>
        <taxon>Discoba</taxon>
        <taxon>Euglenozoa</taxon>
        <taxon>Kinetoplastea</taxon>
        <taxon>Metakinetoplastina</taxon>
        <taxon>Trypanosomatida</taxon>
        <taxon>Trypanosomatidae</taxon>
        <taxon>Leishmaniinae</taxon>
        <taxon>Leishmania</taxon>
    </lineage>
</organism>
<protein>
    <submittedName>
        <fullName evidence="2">Phosphatidylethanolamine-binding_protein_putative /Pfam:PF01161</fullName>
    </submittedName>
</protein>
<dbReference type="CDD" id="cd00866">
    <property type="entry name" value="PEBP_euk"/>
    <property type="match status" value="1"/>
</dbReference>
<evidence type="ECO:0000313" key="2">
    <source>
        <dbReference type="EMBL" id="CAC5432940.1"/>
    </source>
</evidence>
<sequence>MRRFLPSSVAASCAGRVLQYAAEWYHMPGWKTQSSTKDARSREQRDRDRKARQIEKLPRPEALHDFQYPYEKTILSDSMFEYPVYETELDTPHLFNLTPPPDFFIYWNATDFERTAYPPVPEDDHRVLVPSSQSPRWIEHRACLLRYLRKHEIMPHYVPHIHANVNLSVVFPGQYNTRARLTDENGDKIPPPPAQTKMTPRNFWFTAHCGNYMELTDVQQPPSVFLFEEAPAAASAASNAGEAADATRKQSSHAAVNYYTFIMLSPDYPYRVPLSHDRQRADRGFFLNYMVANLRAPQAFPTVDGAVVDTEGLHSKGDVVVPYVAPLPTEDAGTTRHLCLLFKQTNHVPHVKPMTATEEQRDFPLAQRSNYRLHSALTKQSGLKVLPSASAACLASLRAVEGAIPADPCAVTFFTTKWDIQVQEYYEKVGLPEPAAPVDEEIEALLEFHAMRPEKLRVRARHRPDGSVNMGDDPHFWAQALPTRSMDGSMQRGLGWSRRTTMGANGVPVVYPH</sequence>
<dbReference type="VEuPathDB" id="TriTrypDB:LdCL_320024000"/>
<feature type="region of interest" description="Disordered" evidence="1">
    <location>
        <begin position="32"/>
        <end position="56"/>
    </location>
</feature>
<name>A0A6J8FII7_LEIDO</name>
<dbReference type="VEuPathDB" id="TriTrypDB:LDHU3_32.2340"/>
<gene>
    <name evidence="2" type="ORF">LDHU3_32.2340</name>
</gene>
<dbReference type="Gene3D" id="3.90.280.10">
    <property type="entry name" value="PEBP-like"/>
    <property type="match status" value="1"/>
</dbReference>
<dbReference type="SUPFAM" id="SSF49777">
    <property type="entry name" value="PEBP-like"/>
    <property type="match status" value="1"/>
</dbReference>
<proteinExistence type="predicted"/>
<dbReference type="SMR" id="A0A6J8FII7"/>
<accession>A0A6J8FII7</accession>
<evidence type="ECO:0000313" key="3">
    <source>
        <dbReference type="Proteomes" id="UP000601710"/>
    </source>
</evidence>
<dbReference type="Proteomes" id="UP000601710">
    <property type="component" value="Chromosome 32"/>
</dbReference>